<feature type="region of interest" description="Disordered" evidence="1">
    <location>
        <begin position="1"/>
        <end position="22"/>
    </location>
</feature>
<dbReference type="Proteomes" id="UP000515955">
    <property type="component" value="Chromosome"/>
</dbReference>
<dbReference type="RefSeq" id="WP_187541984.1">
    <property type="nucleotide sequence ID" value="NZ_CP060717.1"/>
</dbReference>
<evidence type="ECO:0000256" key="1">
    <source>
        <dbReference type="SAM" id="MobiDB-lite"/>
    </source>
</evidence>
<keyword evidence="3" id="KW-0378">Hydrolase</keyword>
<accession>A0A7G9SAW0</accession>
<dbReference type="InterPro" id="IPR000073">
    <property type="entry name" value="AB_hydrolase_1"/>
</dbReference>
<evidence type="ECO:0000259" key="2">
    <source>
        <dbReference type="Pfam" id="PF00561"/>
    </source>
</evidence>
<dbReference type="EMBL" id="CP060717">
    <property type="protein sequence ID" value="QNN64985.1"/>
    <property type="molecule type" value="Genomic_DNA"/>
</dbReference>
<protein>
    <submittedName>
        <fullName evidence="3">Alpha/beta fold hydrolase</fullName>
    </submittedName>
</protein>
<dbReference type="GO" id="GO:0016787">
    <property type="term" value="F:hydrolase activity"/>
    <property type="evidence" value="ECO:0007669"/>
    <property type="project" value="UniProtKB-KW"/>
</dbReference>
<evidence type="ECO:0000313" key="3">
    <source>
        <dbReference type="EMBL" id="QNN64985.1"/>
    </source>
</evidence>
<keyword evidence="4" id="KW-1185">Reference proteome</keyword>
<name>A0A7G9SAW0_9SPHN</name>
<feature type="domain" description="AB hydrolase-1" evidence="2">
    <location>
        <begin position="96"/>
        <end position="150"/>
    </location>
</feature>
<dbReference type="Gene3D" id="3.40.50.1820">
    <property type="entry name" value="alpha/beta hydrolase"/>
    <property type="match status" value="1"/>
</dbReference>
<dbReference type="KEGG" id="srhi:H9L12_12425"/>
<organism evidence="3 4">
    <name type="scientific">Sphingomonas rhizophila</name>
    <dbReference type="NCBI Taxonomy" id="2071607"/>
    <lineage>
        <taxon>Bacteria</taxon>
        <taxon>Pseudomonadati</taxon>
        <taxon>Pseudomonadota</taxon>
        <taxon>Alphaproteobacteria</taxon>
        <taxon>Sphingomonadales</taxon>
        <taxon>Sphingomonadaceae</taxon>
        <taxon>Sphingomonas</taxon>
    </lineage>
</organism>
<dbReference type="Pfam" id="PF00561">
    <property type="entry name" value="Abhydrolase_1"/>
    <property type="match status" value="1"/>
</dbReference>
<dbReference type="SUPFAM" id="SSF53474">
    <property type="entry name" value="alpha/beta-Hydrolases"/>
    <property type="match status" value="1"/>
</dbReference>
<gene>
    <name evidence="3" type="ORF">H9L12_12425</name>
</gene>
<proteinExistence type="predicted"/>
<dbReference type="AlphaFoldDB" id="A0A7G9SAW0"/>
<reference evidence="3 4" key="1">
    <citation type="submission" date="2020-08" db="EMBL/GenBank/DDBJ databases">
        <title>Genome sequence of Sphingomonas rhizophila KACC 19189T.</title>
        <authorList>
            <person name="Hyun D.-W."/>
            <person name="Bae J.-W."/>
        </authorList>
    </citation>
    <scope>NUCLEOTIDE SEQUENCE [LARGE SCALE GENOMIC DNA]</scope>
    <source>
        <strain evidence="3 4">KACC 19189</strain>
    </source>
</reference>
<sequence length="259" mass="28434">MKWERALDPVPPADGPVDPDSLAPSVWDRTREVFWHLPRMLSGLGPLGPRGPEDGPPVMVLPGFLATDRTTMELRRALARGGWRAHPWLLGINTGAKKDTLRLIRNRLKAVGGGKPVLLVGWSLGGMFAREVAHFCPELVRAVVTLGSPFSGDLKTNTNVREYYERIAGHDVEKPPFERHLTKPPVPTLALWSRKDGIVAPAAARGQAHEVDKAVEVDTHHMGFALYRPALSQVVKEIRQFLTEAEGAPPVMGKLPIVS</sequence>
<dbReference type="InterPro" id="IPR029058">
    <property type="entry name" value="AB_hydrolase_fold"/>
</dbReference>
<evidence type="ECO:0000313" key="4">
    <source>
        <dbReference type="Proteomes" id="UP000515955"/>
    </source>
</evidence>